<proteinExistence type="predicted"/>
<keyword evidence="2" id="KW-1185">Reference proteome</keyword>
<accession>A0A1I7YRA2</accession>
<sequence length="172" mass="19124">MKAEKKALVWVVDAFQTDKSREDGRNKDRVKAKSLGIRKSRGRRDARGDGGRSMRVDDTLYGHLIGGPRGYSRLRARVTSRRARSWQALTFRQNGRPECPLAHQKSCVCPGASESGRYRTVNVKTILSCSEADESETRSGDSNSSLLESATQFDEVRSCESDENSVEKPAKA</sequence>
<evidence type="ECO:0000313" key="3">
    <source>
        <dbReference type="WBParaSite" id="L893_g18905.t1"/>
    </source>
</evidence>
<dbReference type="Proteomes" id="UP000095287">
    <property type="component" value="Unplaced"/>
</dbReference>
<evidence type="ECO:0000256" key="1">
    <source>
        <dbReference type="SAM" id="MobiDB-lite"/>
    </source>
</evidence>
<feature type="compositionally biased region" description="Basic and acidic residues" evidence="1">
    <location>
        <begin position="20"/>
        <end position="31"/>
    </location>
</feature>
<reference evidence="3" key="1">
    <citation type="submission" date="2016-11" db="UniProtKB">
        <authorList>
            <consortium name="WormBaseParasite"/>
        </authorList>
    </citation>
    <scope>IDENTIFICATION</scope>
</reference>
<organism evidence="2 3">
    <name type="scientific">Steinernema glaseri</name>
    <dbReference type="NCBI Taxonomy" id="37863"/>
    <lineage>
        <taxon>Eukaryota</taxon>
        <taxon>Metazoa</taxon>
        <taxon>Ecdysozoa</taxon>
        <taxon>Nematoda</taxon>
        <taxon>Chromadorea</taxon>
        <taxon>Rhabditida</taxon>
        <taxon>Tylenchina</taxon>
        <taxon>Panagrolaimomorpha</taxon>
        <taxon>Strongyloidoidea</taxon>
        <taxon>Steinernematidae</taxon>
        <taxon>Steinernema</taxon>
    </lineage>
</organism>
<feature type="compositionally biased region" description="Basic residues" evidence="1">
    <location>
        <begin position="32"/>
        <end position="42"/>
    </location>
</feature>
<feature type="region of interest" description="Disordered" evidence="1">
    <location>
        <begin position="131"/>
        <end position="172"/>
    </location>
</feature>
<feature type="region of interest" description="Disordered" evidence="1">
    <location>
        <begin position="20"/>
        <end position="54"/>
    </location>
</feature>
<feature type="compositionally biased region" description="Basic and acidic residues" evidence="1">
    <location>
        <begin position="154"/>
        <end position="172"/>
    </location>
</feature>
<dbReference type="WBParaSite" id="L893_g18905.t1">
    <property type="protein sequence ID" value="L893_g18905.t1"/>
    <property type="gene ID" value="L893_g18905"/>
</dbReference>
<feature type="compositionally biased region" description="Polar residues" evidence="1">
    <location>
        <begin position="140"/>
        <end position="152"/>
    </location>
</feature>
<name>A0A1I7YRA2_9BILA</name>
<protein>
    <submittedName>
        <fullName evidence="3">Uncharacterized protein</fullName>
    </submittedName>
</protein>
<evidence type="ECO:0000313" key="2">
    <source>
        <dbReference type="Proteomes" id="UP000095287"/>
    </source>
</evidence>
<dbReference type="AlphaFoldDB" id="A0A1I7YRA2"/>
<feature type="compositionally biased region" description="Basic and acidic residues" evidence="1">
    <location>
        <begin position="43"/>
        <end position="54"/>
    </location>
</feature>